<dbReference type="GO" id="GO:1990837">
    <property type="term" value="F:sequence-specific double-stranded DNA binding"/>
    <property type="evidence" value="ECO:0007669"/>
    <property type="project" value="TreeGrafter"/>
</dbReference>
<keyword evidence="2 3" id="KW-0371">Homeobox</keyword>
<dbReference type="Gene3D" id="1.10.10.60">
    <property type="entry name" value="Homeodomain-like"/>
    <property type="match status" value="1"/>
</dbReference>
<keyword evidence="2 3" id="KW-0539">Nucleus</keyword>
<dbReference type="OrthoDB" id="6159439at2759"/>
<dbReference type="InterPro" id="IPR042191">
    <property type="entry name" value="GSH1/2"/>
</dbReference>
<dbReference type="GO" id="GO:0000981">
    <property type="term" value="F:DNA-binding transcription factor activity, RNA polymerase II-specific"/>
    <property type="evidence" value="ECO:0007669"/>
    <property type="project" value="TreeGrafter"/>
</dbReference>
<evidence type="ECO:0000313" key="7">
    <source>
        <dbReference type="Proteomes" id="UP000502823"/>
    </source>
</evidence>
<evidence type="ECO:0000259" key="5">
    <source>
        <dbReference type="PROSITE" id="PS50071"/>
    </source>
</evidence>
<protein>
    <recommendedName>
        <fullName evidence="5">Homeobox domain-containing protein</fullName>
    </recommendedName>
</protein>
<gene>
    <name evidence="6" type="ORF">Cfor_02647</name>
</gene>
<dbReference type="PROSITE" id="PS50071">
    <property type="entry name" value="HOMEOBOX_2"/>
    <property type="match status" value="1"/>
</dbReference>
<dbReference type="AlphaFoldDB" id="A0A6L2PH62"/>
<keyword evidence="7" id="KW-1185">Reference proteome</keyword>
<dbReference type="EMBL" id="BLKM01000138">
    <property type="protein sequence ID" value="GFG29447.1"/>
    <property type="molecule type" value="Genomic_DNA"/>
</dbReference>
<dbReference type="PANTHER" id="PTHR47421">
    <property type="entry name" value="GS HOMEOBOX 2"/>
    <property type="match status" value="1"/>
</dbReference>
<keyword evidence="2 3" id="KW-0238">DNA-binding</keyword>
<dbReference type="GO" id="GO:0005634">
    <property type="term" value="C:nucleus"/>
    <property type="evidence" value="ECO:0007669"/>
    <property type="project" value="UniProtKB-SubCell"/>
</dbReference>
<dbReference type="InParanoid" id="A0A6L2PH62"/>
<proteinExistence type="predicted"/>
<dbReference type="InterPro" id="IPR009057">
    <property type="entry name" value="Homeodomain-like_sf"/>
</dbReference>
<organism evidence="6 7">
    <name type="scientific">Coptotermes formosanus</name>
    <name type="common">Formosan subterranean termite</name>
    <dbReference type="NCBI Taxonomy" id="36987"/>
    <lineage>
        <taxon>Eukaryota</taxon>
        <taxon>Metazoa</taxon>
        <taxon>Ecdysozoa</taxon>
        <taxon>Arthropoda</taxon>
        <taxon>Hexapoda</taxon>
        <taxon>Insecta</taxon>
        <taxon>Pterygota</taxon>
        <taxon>Neoptera</taxon>
        <taxon>Polyneoptera</taxon>
        <taxon>Dictyoptera</taxon>
        <taxon>Blattodea</taxon>
        <taxon>Blattoidea</taxon>
        <taxon>Termitoidae</taxon>
        <taxon>Rhinotermitidae</taxon>
        <taxon>Coptotermes</taxon>
    </lineage>
</organism>
<evidence type="ECO:0000256" key="1">
    <source>
        <dbReference type="ARBA" id="ARBA00004123"/>
    </source>
</evidence>
<dbReference type="SUPFAM" id="SSF46689">
    <property type="entry name" value="Homeodomain-like"/>
    <property type="match status" value="1"/>
</dbReference>
<feature type="compositionally biased region" description="Polar residues" evidence="4">
    <location>
        <begin position="213"/>
        <end position="232"/>
    </location>
</feature>
<comment type="caution">
    <text evidence="6">The sequence shown here is derived from an EMBL/GenBank/DDBJ whole genome shotgun (WGS) entry which is preliminary data.</text>
</comment>
<reference evidence="7" key="1">
    <citation type="submission" date="2020-01" db="EMBL/GenBank/DDBJ databases">
        <title>Draft genome sequence of the Termite Coptotermes fromosanus.</title>
        <authorList>
            <person name="Itakura S."/>
            <person name="Yosikawa Y."/>
            <person name="Umezawa K."/>
        </authorList>
    </citation>
    <scope>NUCLEOTIDE SEQUENCE [LARGE SCALE GENOMIC DNA]</scope>
</reference>
<comment type="subcellular location">
    <subcellularLocation>
        <location evidence="1 2 3">Nucleus</location>
    </subcellularLocation>
</comment>
<dbReference type="CDD" id="cd00086">
    <property type="entry name" value="homeodomain"/>
    <property type="match status" value="1"/>
</dbReference>
<evidence type="ECO:0000256" key="2">
    <source>
        <dbReference type="PROSITE-ProRule" id="PRU00108"/>
    </source>
</evidence>
<accession>A0A6L2PH62</accession>
<name>A0A6L2PH62_COPFO</name>
<evidence type="ECO:0000256" key="3">
    <source>
        <dbReference type="RuleBase" id="RU000682"/>
    </source>
</evidence>
<dbReference type="SMART" id="SM00389">
    <property type="entry name" value="HOX"/>
    <property type="match status" value="1"/>
</dbReference>
<evidence type="ECO:0000256" key="4">
    <source>
        <dbReference type="SAM" id="MobiDB-lite"/>
    </source>
</evidence>
<dbReference type="Proteomes" id="UP000502823">
    <property type="component" value="Unassembled WGS sequence"/>
</dbReference>
<feature type="DNA-binding region" description="Homeobox" evidence="2">
    <location>
        <begin position="247"/>
        <end position="292"/>
    </location>
</feature>
<evidence type="ECO:0000313" key="6">
    <source>
        <dbReference type="EMBL" id="GFG29447.1"/>
    </source>
</evidence>
<dbReference type="Pfam" id="PF00046">
    <property type="entry name" value="Homeodomain"/>
    <property type="match status" value="1"/>
</dbReference>
<sequence>MPQTARSTTFRTHSHSHAPVSVSKFEVHFVLLVRVCMFAPSKQARSAHSDLLRFLSVTVTAEYIGCYTLWTGGQSVVWRRYHEIRVKAPSELSSPKIRTWKLPVTSLTRRTFQDGSTVDAKMSRSFLVDSLIGSPSPVPTRQCTQGAPLIPQTGSPPFSSYLFSLGLPRPPVYGAPKLGLPAGYPLYCNVTSVVRPMPRPHDVASATHNMPTETQVTSCSPMSGGATTSRSPSPVVERQKTGSGGSCKRIRTAFTSTQLLELEREFAANMYLSRLRRIEIASCLRLSEKQVLRFGFKTGELNTRKKRTVGADRDPDVAASERVLPPTGSRHLGTIRATVHSLTIRDAQ</sequence>
<feature type="domain" description="Homeobox" evidence="5">
    <location>
        <begin position="245"/>
        <end position="291"/>
    </location>
</feature>
<dbReference type="PANTHER" id="PTHR47421:SF2">
    <property type="entry name" value="GS HOMEOBOX 1"/>
    <property type="match status" value="1"/>
</dbReference>
<dbReference type="InterPro" id="IPR001356">
    <property type="entry name" value="HD"/>
</dbReference>
<feature type="region of interest" description="Disordered" evidence="4">
    <location>
        <begin position="213"/>
        <end position="244"/>
    </location>
</feature>